<reference evidence="1" key="1">
    <citation type="submission" date="2021-03" db="EMBL/GenBank/DDBJ databases">
        <authorList>
            <person name="Bekaert M."/>
        </authorList>
    </citation>
    <scope>NUCLEOTIDE SEQUENCE</scope>
</reference>
<protein>
    <submittedName>
        <fullName evidence="1">Uncharacterized protein</fullName>
    </submittedName>
</protein>
<accession>A0A8S3T0C3</accession>
<dbReference type="OrthoDB" id="6058829at2759"/>
<keyword evidence="2" id="KW-1185">Reference proteome</keyword>
<dbReference type="EMBL" id="CAJPWZ010001819">
    <property type="protein sequence ID" value="CAG2224788.1"/>
    <property type="molecule type" value="Genomic_DNA"/>
</dbReference>
<evidence type="ECO:0000313" key="2">
    <source>
        <dbReference type="Proteomes" id="UP000683360"/>
    </source>
</evidence>
<name>A0A8S3T0C3_MYTED</name>
<evidence type="ECO:0000313" key="1">
    <source>
        <dbReference type="EMBL" id="CAG2224788.1"/>
    </source>
</evidence>
<dbReference type="Proteomes" id="UP000683360">
    <property type="component" value="Unassembled WGS sequence"/>
</dbReference>
<dbReference type="InterPro" id="IPR042342">
    <property type="entry name" value="TTC22"/>
</dbReference>
<dbReference type="PANTHER" id="PTHR16253:SF0">
    <property type="entry name" value="TETRATRICOPEPTIDE REPEAT PROTEIN 22"/>
    <property type="match status" value="1"/>
</dbReference>
<proteinExistence type="predicted"/>
<dbReference type="AlphaFoldDB" id="A0A8S3T0C3"/>
<comment type="caution">
    <text evidence="1">The sequence shown here is derived from an EMBL/GenBank/DDBJ whole genome shotgun (WGS) entry which is preliminary data.</text>
</comment>
<gene>
    <name evidence="1" type="ORF">MEDL_37986</name>
</gene>
<dbReference type="PANTHER" id="PTHR16253">
    <property type="entry name" value="TETRATRICOPEPTIDE REPEAT PROTEIN 22"/>
    <property type="match status" value="1"/>
</dbReference>
<organism evidence="1 2">
    <name type="scientific">Mytilus edulis</name>
    <name type="common">Blue mussel</name>
    <dbReference type="NCBI Taxonomy" id="6550"/>
    <lineage>
        <taxon>Eukaryota</taxon>
        <taxon>Metazoa</taxon>
        <taxon>Spiralia</taxon>
        <taxon>Lophotrochozoa</taxon>
        <taxon>Mollusca</taxon>
        <taxon>Bivalvia</taxon>
        <taxon>Autobranchia</taxon>
        <taxon>Pteriomorphia</taxon>
        <taxon>Mytilida</taxon>
        <taxon>Mytiloidea</taxon>
        <taxon>Mytilidae</taxon>
        <taxon>Mytilinae</taxon>
        <taxon>Mytilus</taxon>
    </lineage>
</organism>
<sequence length="457" mass="53656">MTEEVKQPTNNQSNMIEEQITPGLIGLNLNIMHALDMHMIEDAKHNIYKLIKNEHSVLINVHKNMVALFKMKIPRERREARLELEQILEKFPDHLNALADLEHIYRELHRFTDADYCRKTIEHNLDGKNRNSLQNKRICLLEQGYAILIERTLINERTVQLRITDLHKMLNTEYERSEGKRRECLERSLHHQMQVLRNVQNANEDEKVDGHILRKGSSLQKFQMADELSTNPLPHVVWIFYFAKALNQYYDSLENISKLKDGMEDEMIAVTLKAIKKFWYITQEPFRVDMKTFVARSYAYIGHILMKRKRLINSNSTIPELLEIPELKKKLLNDPLKASKKAYELMPNDVSVLNRFGRALWNCVDQTLSTKTKLQQLYQSEKILSASISKDGQRNWFAYSSRMVVRKDIANLERNDKIAEEYLQKAKSDGHICFKSKTTRKDMTILAEVCQKLAKFP</sequence>